<evidence type="ECO:0000256" key="1">
    <source>
        <dbReference type="SAM" id="Phobius"/>
    </source>
</evidence>
<keyword evidence="1" id="KW-0812">Transmembrane</keyword>
<dbReference type="OrthoDB" id="4313900at2"/>
<feature type="transmembrane region" description="Helical" evidence="1">
    <location>
        <begin position="182"/>
        <end position="203"/>
    </location>
</feature>
<feature type="transmembrane region" description="Helical" evidence="1">
    <location>
        <begin position="210"/>
        <end position="230"/>
    </location>
</feature>
<dbReference type="Proteomes" id="UP000275024">
    <property type="component" value="Unassembled WGS sequence"/>
</dbReference>
<evidence type="ECO:0000313" key="3">
    <source>
        <dbReference type="EMBL" id="RKN17643.1"/>
    </source>
</evidence>
<dbReference type="InterPro" id="IPR025333">
    <property type="entry name" value="DUF4239"/>
</dbReference>
<dbReference type="EMBL" id="RBDY01000022">
    <property type="protein sequence ID" value="RKN17643.1"/>
    <property type="molecule type" value="Genomic_DNA"/>
</dbReference>
<gene>
    <name evidence="3" type="ORF">D7318_23500</name>
    <name evidence="2" type="ORF">D7319_24030</name>
</gene>
<name>A0A3A9VZ52_9ACTN</name>
<feature type="transmembrane region" description="Helical" evidence="1">
    <location>
        <begin position="44"/>
        <end position="65"/>
    </location>
</feature>
<dbReference type="Pfam" id="PF14023">
    <property type="entry name" value="Bestrophin-like"/>
    <property type="match status" value="1"/>
</dbReference>
<dbReference type="RefSeq" id="WP_120699181.1">
    <property type="nucleotide sequence ID" value="NZ_RBDX01000024.1"/>
</dbReference>
<organism evidence="2 5">
    <name type="scientific">Streptomyces radicis</name>
    <dbReference type="NCBI Taxonomy" id="1750517"/>
    <lineage>
        <taxon>Bacteria</taxon>
        <taxon>Bacillati</taxon>
        <taxon>Actinomycetota</taxon>
        <taxon>Actinomycetes</taxon>
        <taxon>Kitasatosporales</taxon>
        <taxon>Streptomycetaceae</taxon>
        <taxon>Streptomyces</taxon>
    </lineage>
</organism>
<protein>
    <submittedName>
        <fullName evidence="2">DUF4239 domain-containing protein</fullName>
    </submittedName>
</protein>
<proteinExistence type="predicted"/>
<dbReference type="AlphaFoldDB" id="A0A3A9VZ52"/>
<keyword evidence="1" id="KW-1133">Transmembrane helix</keyword>
<dbReference type="EMBL" id="RBDX01000024">
    <property type="protein sequence ID" value="RKN05802.1"/>
    <property type="molecule type" value="Genomic_DNA"/>
</dbReference>
<reference evidence="4 5" key="1">
    <citation type="submission" date="2018-09" db="EMBL/GenBank/DDBJ databases">
        <title>Streptomyces sp. nov. DS1-2, an endophytic actinomycete isolated from roots of Dendrobium scabrilingue.</title>
        <authorList>
            <person name="Kuncharoen N."/>
            <person name="Kudo T."/>
            <person name="Ohkuma M."/>
            <person name="Yuki M."/>
            <person name="Tanasupawat S."/>
        </authorList>
    </citation>
    <scope>NUCLEOTIDE SEQUENCE [LARGE SCALE GENOMIC DNA]</scope>
    <source>
        <strain evidence="2 5">AZ1-7</strain>
        <strain evidence="3 4">DS1-2</strain>
    </source>
</reference>
<feature type="transmembrane region" description="Helical" evidence="1">
    <location>
        <begin position="6"/>
        <end position="24"/>
    </location>
</feature>
<comment type="caution">
    <text evidence="2">The sequence shown here is derived from an EMBL/GenBank/DDBJ whole genome shotgun (WGS) entry which is preliminary data.</text>
</comment>
<keyword evidence="1" id="KW-0472">Membrane</keyword>
<sequence length="256" mass="28052">MSEWLVLLIAVVATCALVILVAVVRQRRVGHEDDPSETPDVIEYMTMMIGVVYAIVLGLAIAGVWEAQGAADDWVRQEAQALHEVDVLAEVFPEDARDDIRASLATYVDHTVDTEWDHMLDHDDLTERGDSLLGQLRDTVLAREPETVREVQAFQGMIDQVAAVDEARVGRGDSAEPTMPPVVWLGLIVGGVVSVGMIFALQIQRSGREMVLAGLFSALIAFLLFLVWYFDDPFAHGLGDGTEAYQAFFPRAGAAE</sequence>
<evidence type="ECO:0000313" key="5">
    <source>
        <dbReference type="Proteomes" id="UP000275024"/>
    </source>
</evidence>
<accession>A0A3A9VZ52</accession>
<evidence type="ECO:0000313" key="4">
    <source>
        <dbReference type="Proteomes" id="UP000268652"/>
    </source>
</evidence>
<keyword evidence="4" id="KW-1185">Reference proteome</keyword>
<evidence type="ECO:0000313" key="2">
    <source>
        <dbReference type="EMBL" id="RKN05802.1"/>
    </source>
</evidence>
<dbReference type="Proteomes" id="UP000268652">
    <property type="component" value="Unassembled WGS sequence"/>
</dbReference>